<organismHost>
    <name type="scientific">Lepidoptera</name>
    <name type="common">moths &amp; butterflies</name>
    <dbReference type="NCBI Taxonomy" id="7088"/>
</organismHost>
<dbReference type="InterPro" id="IPR006790">
    <property type="entry name" value="Baculovirus_Gp41"/>
</dbReference>
<protein>
    <submittedName>
        <fullName evidence="1 2">Gp41</fullName>
    </submittedName>
</protein>
<reference evidence="2" key="2">
    <citation type="journal article" date="2019" name="Viruses">
        <title>Identification of Loci Associated with Enhanced Virulence in Spodoptera litura Nucleopolyhedrovirus Isolates Using Deep Sequencing.</title>
        <authorList>
            <person name="Zwart M.P."/>
            <person name="Ali G."/>
            <person name="Strien E.A.V."/>
            <person name="Schijlen E.G.W.M."/>
            <person name="Wang M."/>
            <person name="Werf W.V."/>
            <person name="Vlak J.M."/>
        </authorList>
    </citation>
    <scope>NUCLEOTIDE SEQUENCE</scope>
    <source>
        <strain evidence="2">G2</strain>
    </source>
</reference>
<dbReference type="GO" id="GO:0044423">
    <property type="term" value="C:virion component"/>
    <property type="evidence" value="ECO:0007669"/>
    <property type="project" value="InterPro"/>
</dbReference>
<evidence type="ECO:0000313" key="1">
    <source>
        <dbReference type="EMBL" id="AAL01758.1"/>
    </source>
</evidence>
<dbReference type="EMBL" id="AF325155">
    <property type="protein sequence ID" value="AAL01758.1"/>
    <property type="molecule type" value="Genomic_DNA"/>
</dbReference>
<dbReference type="KEGG" id="vg:922215"/>
<dbReference type="GO" id="GO:0005198">
    <property type="term" value="F:structural molecule activity"/>
    <property type="evidence" value="ECO:0007669"/>
    <property type="project" value="InterPro"/>
</dbReference>
<dbReference type="OrthoDB" id="3665at10239"/>
<dbReference type="EMBL" id="MN342245">
    <property type="protein sequence ID" value="QHN73925.1"/>
    <property type="molecule type" value="Genomic_DNA"/>
</dbReference>
<dbReference type="Proteomes" id="UP000202667">
    <property type="component" value="Segment"/>
</dbReference>
<proteinExistence type="predicted"/>
<accession>Q91BE9</accession>
<name>Q91BE9_NPVST</name>
<evidence type="ECO:0000313" key="3">
    <source>
        <dbReference type="Proteomes" id="UP000202667"/>
    </source>
</evidence>
<keyword evidence="3" id="KW-1185">Reference proteome</keyword>
<sequence length="330" mass="36897">MNNGGGNGSGGGGNDSGMWMTKCVDYIDKIIKYYRTNDMSQLNPQNIALINTIRDMCIDSDPVSVNVVKRFDSDENLIKHYARLRKELGGSDVPDTVFQPSFVLSVLPSYAQKFYNSGAENVSGGSVAEAARHLSVALQYMIADAIARNTPIPLPFSQQLTDNYITLLLQRATIPNNIQQAVASRRYRQLNMVNDLINNIIDDVFTGKYGNYYYYVLNEKNRARISSLKDNVAFLAPLSTSIDIFQYMADLATRGGKKPLLFENATFLNVPSSVVAVGDKDSGKNTCQDSLTELAFQNEALRRFIFQKLSYKKNIYTNVESSQQHTQQQQ</sequence>
<evidence type="ECO:0000313" key="2">
    <source>
        <dbReference type="EMBL" id="QHN73925.1"/>
    </source>
</evidence>
<organism evidence="1 3">
    <name type="scientific">Spodoptera litura multicapsid nucleopolyhedrovirus</name>
    <name type="common">SpltMNPV</name>
    <dbReference type="NCBI Taxonomy" id="46242"/>
    <lineage>
        <taxon>Viruses</taxon>
        <taxon>Viruses incertae sedis</taxon>
        <taxon>Naldaviricetes</taxon>
        <taxon>Lefavirales</taxon>
        <taxon>Baculoviridae</taxon>
        <taxon>Alphabaculovirus</taxon>
        <taxon>Alphabaculovirus spliturae</taxon>
    </lineage>
</organism>
<reference evidence="1 3" key="1">
    <citation type="journal article" date="2001" name="Virology">
        <title>Sequence analysis of the Spodoptera litura multicapsid nucleopolyhedrovirus genome.</title>
        <authorList>
            <person name="Pang Y."/>
            <person name="Yu J."/>
            <person name="Wang L."/>
            <person name="Hu X."/>
            <person name="Bao W."/>
            <person name="Li G."/>
            <person name="Chen C."/>
            <person name="Han H."/>
            <person name="Hu S."/>
            <person name="Yang H."/>
        </authorList>
    </citation>
    <scope>NUCLEOTIDE SEQUENCE [LARGE SCALE GENOMIC DNA]</scope>
    <source>
        <strain evidence="1 3">G2</strain>
    </source>
</reference>
<dbReference type="RefSeq" id="NP_258344.1">
    <property type="nucleotide sequence ID" value="NC_003102.1"/>
</dbReference>
<dbReference type="Pfam" id="PF04700">
    <property type="entry name" value="Baculo_gp41"/>
    <property type="match status" value="1"/>
</dbReference>
<gene>
    <name evidence="2" type="primary">ORF76</name>
</gene>